<protein>
    <submittedName>
        <fullName evidence="2">Uncharacterized protein</fullName>
    </submittedName>
</protein>
<feature type="compositionally biased region" description="Basic and acidic residues" evidence="1">
    <location>
        <begin position="1"/>
        <end position="12"/>
    </location>
</feature>
<evidence type="ECO:0000313" key="2">
    <source>
        <dbReference type="EMBL" id="MDQ0118928.1"/>
    </source>
</evidence>
<dbReference type="EMBL" id="JAUSSY010000006">
    <property type="protein sequence ID" value="MDQ0118928.1"/>
    <property type="molecule type" value="Genomic_DNA"/>
</dbReference>
<comment type="caution">
    <text evidence="2">The sequence shown here is derived from an EMBL/GenBank/DDBJ whole genome shotgun (WGS) entry which is preliminary data.</text>
</comment>
<reference evidence="2 3" key="1">
    <citation type="submission" date="2023-07" db="EMBL/GenBank/DDBJ databases">
        <title>Sorghum-associated microbial communities from plants grown in Nebraska, USA.</title>
        <authorList>
            <person name="Schachtman D."/>
        </authorList>
    </citation>
    <scope>NUCLEOTIDE SEQUENCE [LARGE SCALE GENOMIC DNA]</scope>
    <source>
        <strain evidence="2 3">DS994</strain>
    </source>
</reference>
<name>A0ABT9UIX0_9MICC</name>
<keyword evidence="3" id="KW-1185">Reference proteome</keyword>
<feature type="region of interest" description="Disordered" evidence="1">
    <location>
        <begin position="1"/>
        <end position="37"/>
    </location>
</feature>
<evidence type="ECO:0000313" key="3">
    <source>
        <dbReference type="Proteomes" id="UP001226389"/>
    </source>
</evidence>
<sequence>MFNQDKQFRKPDGTPYDPSSFNVRQYEEQYGPGGVPE</sequence>
<proteinExistence type="predicted"/>
<dbReference type="Proteomes" id="UP001226389">
    <property type="component" value="Unassembled WGS sequence"/>
</dbReference>
<evidence type="ECO:0000256" key="1">
    <source>
        <dbReference type="SAM" id="MobiDB-lite"/>
    </source>
</evidence>
<gene>
    <name evidence="2" type="ORF">J2T22_002114</name>
</gene>
<organism evidence="2 3">
    <name type="scientific">Pseudarthrobacter defluvii</name>
    <dbReference type="NCBI Taxonomy" id="410837"/>
    <lineage>
        <taxon>Bacteria</taxon>
        <taxon>Bacillati</taxon>
        <taxon>Actinomycetota</taxon>
        <taxon>Actinomycetes</taxon>
        <taxon>Micrococcales</taxon>
        <taxon>Micrococcaceae</taxon>
        <taxon>Pseudarthrobacter</taxon>
    </lineage>
</organism>
<accession>A0ABT9UIX0</accession>